<dbReference type="EMBL" id="JACGBB010000011">
    <property type="protein sequence ID" value="MBZ7987622.1"/>
    <property type="molecule type" value="Genomic_DNA"/>
</dbReference>
<comment type="caution">
    <text evidence="6">The sequence shown here is derived from an EMBL/GenBank/DDBJ whole genome shotgun (WGS) entry which is preliminary data.</text>
</comment>
<name>A0ABS7WTJ1_9BACT</name>
<dbReference type="Pfam" id="PF13247">
    <property type="entry name" value="Fer4_11"/>
    <property type="match status" value="1"/>
</dbReference>
<gene>
    <name evidence="6" type="ORF">AVCANL283_05855</name>
</gene>
<feature type="domain" description="4Fe-4S ferredoxin-type" evidence="5">
    <location>
        <begin position="44"/>
        <end position="75"/>
    </location>
</feature>
<accession>A0ABS7WTJ1</accession>
<dbReference type="InterPro" id="IPR017896">
    <property type="entry name" value="4Fe4S_Fe-S-bd"/>
</dbReference>
<dbReference type="Gene3D" id="3.30.70.20">
    <property type="match status" value="2"/>
</dbReference>
<evidence type="ECO:0000256" key="4">
    <source>
        <dbReference type="ARBA" id="ARBA00023014"/>
    </source>
</evidence>
<keyword evidence="3" id="KW-0408">Iron</keyword>
<sequence length="207" mass="22612">MLIDLRKCVACHSCTVSCKIENKTPANKFRTNVAEFEIGLYPNVRKAFLPSLCNHCDNAPCISVCPTGATFKRKDGIVVVDASVCWGCGYCVNACPYDKRFINPITKVADKCNFCLHRLNANLLPACVQNCVGGARIIGDLNDSSSLISKLLATHQSSVLKQSSKTKPNVYYIGLNGQLSDNIFSLDDVDGILKSKNQTSIWQSKGE</sequence>
<dbReference type="SUPFAM" id="SSF54862">
    <property type="entry name" value="4Fe-4S ferredoxins"/>
    <property type="match status" value="1"/>
</dbReference>
<protein>
    <submittedName>
        <fullName evidence="6">4Fe-4S dicluster domain-containing protein</fullName>
    </submittedName>
</protein>
<dbReference type="Proteomes" id="UP000786183">
    <property type="component" value="Unassembled WGS sequence"/>
</dbReference>
<evidence type="ECO:0000259" key="5">
    <source>
        <dbReference type="PROSITE" id="PS51379"/>
    </source>
</evidence>
<keyword evidence="1" id="KW-0004">4Fe-4S</keyword>
<feature type="domain" description="4Fe-4S ferredoxin-type" evidence="5">
    <location>
        <begin position="76"/>
        <end position="105"/>
    </location>
</feature>
<keyword evidence="4" id="KW-0411">Iron-sulfur</keyword>
<proteinExistence type="predicted"/>
<evidence type="ECO:0000256" key="3">
    <source>
        <dbReference type="ARBA" id="ARBA00023004"/>
    </source>
</evidence>
<dbReference type="PANTHER" id="PTHR43177">
    <property type="entry name" value="PROTEIN NRFC"/>
    <property type="match status" value="1"/>
</dbReference>
<dbReference type="InterPro" id="IPR017900">
    <property type="entry name" value="4Fe4S_Fe_S_CS"/>
</dbReference>
<keyword evidence="7" id="KW-1185">Reference proteome</keyword>
<evidence type="ECO:0000256" key="1">
    <source>
        <dbReference type="ARBA" id="ARBA00022485"/>
    </source>
</evidence>
<dbReference type="InterPro" id="IPR050954">
    <property type="entry name" value="ET_IronSulfur_Cluster-Binding"/>
</dbReference>
<reference evidence="6 7" key="1">
    <citation type="submission" date="2020-07" db="EMBL/GenBank/DDBJ databases">
        <title>Transfer of Campylobacter canadensis to the novel genus Avispirillum gen. nov., that also includes two novel species recovered from migratory waterfowl: Avispirillum anseris sp. nov. and Avispirillum brantae sp. nov.</title>
        <authorList>
            <person name="Miller W.G."/>
            <person name="Chapman M.H."/>
            <person name="Yee E."/>
            <person name="Inglis G.D."/>
        </authorList>
    </citation>
    <scope>NUCLEOTIDE SEQUENCE [LARGE SCALE GENOMIC DNA]</scope>
    <source>
        <strain evidence="6 7">L283</strain>
    </source>
</reference>
<dbReference type="CDD" id="cd10551">
    <property type="entry name" value="PsrB"/>
    <property type="match status" value="1"/>
</dbReference>
<evidence type="ECO:0000313" key="6">
    <source>
        <dbReference type="EMBL" id="MBZ7987622.1"/>
    </source>
</evidence>
<keyword evidence="2" id="KW-0479">Metal-binding</keyword>
<dbReference type="PROSITE" id="PS51379">
    <property type="entry name" value="4FE4S_FER_2"/>
    <property type="match status" value="3"/>
</dbReference>
<feature type="domain" description="4Fe-4S ferredoxin-type" evidence="5">
    <location>
        <begin position="1"/>
        <end position="28"/>
    </location>
</feature>
<dbReference type="PANTHER" id="PTHR43177:SF9">
    <property type="entry name" value="PROTEIN NRFC"/>
    <property type="match status" value="1"/>
</dbReference>
<evidence type="ECO:0000256" key="2">
    <source>
        <dbReference type="ARBA" id="ARBA00022723"/>
    </source>
</evidence>
<dbReference type="PROSITE" id="PS00198">
    <property type="entry name" value="4FE4S_FER_1"/>
    <property type="match status" value="1"/>
</dbReference>
<organism evidence="6 7">
    <name type="scientific">Campylobacter canadensis</name>
    <dbReference type="NCBI Taxonomy" id="449520"/>
    <lineage>
        <taxon>Bacteria</taxon>
        <taxon>Pseudomonadati</taxon>
        <taxon>Campylobacterota</taxon>
        <taxon>Epsilonproteobacteria</taxon>
        <taxon>Campylobacterales</taxon>
        <taxon>Campylobacteraceae</taxon>
        <taxon>Campylobacter</taxon>
    </lineage>
</organism>
<evidence type="ECO:0000313" key="7">
    <source>
        <dbReference type="Proteomes" id="UP000786183"/>
    </source>
</evidence>